<evidence type="ECO:0000256" key="1">
    <source>
        <dbReference type="SAM" id="Coils"/>
    </source>
</evidence>
<keyword evidence="3" id="KW-1185">Reference proteome</keyword>
<dbReference type="InterPro" id="IPR027417">
    <property type="entry name" value="P-loop_NTPase"/>
</dbReference>
<feature type="coiled-coil region" evidence="1">
    <location>
        <begin position="314"/>
        <end position="351"/>
    </location>
</feature>
<keyword evidence="1" id="KW-0175">Coiled coil</keyword>
<dbReference type="STRING" id="388280.SAMN04488057_101452"/>
<dbReference type="AlphaFoldDB" id="A0A1M7ISW0"/>
<dbReference type="Pfam" id="PF13558">
    <property type="entry name" value="SbcC_Walker_B"/>
    <property type="match status" value="1"/>
</dbReference>
<dbReference type="SUPFAM" id="SSF52540">
    <property type="entry name" value="P-loop containing nucleoside triphosphate hydrolases"/>
    <property type="match status" value="2"/>
</dbReference>
<dbReference type="GO" id="GO:0004527">
    <property type="term" value="F:exonuclease activity"/>
    <property type="evidence" value="ECO:0007669"/>
    <property type="project" value="UniProtKB-KW"/>
</dbReference>
<keyword evidence="2" id="KW-0378">Hydrolase</keyword>
<sequence length="1012" mass="116917">MIPIKLSIQGLYSYKEPQTIDFTQLTAAGLFGIFGAVGSGKSSILEAILLALYGSTERLSDKGEKNSMVNLQSDILQINFEFTAGNNHHISYLARYAVKRNPRNFEDIRPAEHTFYRKQDGEMVPISEKAEAIIGMKKEHFKQTVIIPQGKFREFIDLRPGPRADMMKELFGLERFDLSGKTGTLAKTAKEERIRLQTKLDALEGLNPEMLSDKMEEKQGLEKLLKKQEELCDLTGRELQQMQGIREKHLELKVQQQSWDSLERQIPEIERKKKELKAFLEARTHLFPVWEKIQEEELSLEEASVGFTDCSRFRLAYEEEIKKLEDEETSLKEKAEKRSEREAKIRDLQKVLEIQAIQEKRRAAEEKLNALKPDMENFSQQEQVLKEQWEKVDREAEKAENTENRELLASYGNKVRDWQSLTSRSREIREEMNAMEQQVQQFAHQADSIGRKLPPGYRDFEEWQHAQKAAIQILETEKEKLIAKKALQHQAHILTEGEPCPLCGSSEHPAPLSPAPSQDLLEKAKDELKQAAKTLEQIQEMARDLLFLQTRKENESLNLQNRAEALKRIDEELNVLQQELAKEGIRDLESLQTAQRKLEVEIGNQKALQVKSRALRKKLDELRMAMEKNRNEFQEMEQQLLQASSTLKAKEEEISDPDFTAAYLQRSSDTIHQTIAKVREDIRETNNLLDSKRKVLSDTKSKAATNLANLENFKQKREKAAEKLQGLNENFELLRQELGFSDKEHLVQLFALKMDTDQMDQEIREHEKNYSVVKSRIAALEQVPGVNAFRQEAFDELKIKHAAESEELEKIRKQLTLLNKSISDIREKLEEKSRLSELFEKLELRLSYLKELEQLFKGNGFVKYVSRIYLRELCNTANLRFTRLTKNSLSLEIDDNNTFWVTDYLNGGKKRLLKTLSGGQTFQASLCLALALAEKVKSLNQADQSFFFLDEGFGALDRNSLRIVFETLKALRHENRIVGIISHVEELQQEIEVYAGIRLDPERGSQVSYSFG</sequence>
<accession>A0A1M7ISW0</accession>
<dbReference type="PANTHER" id="PTHR32114">
    <property type="entry name" value="ABC TRANSPORTER ABCH.3"/>
    <property type="match status" value="1"/>
</dbReference>
<feature type="coiled-coil region" evidence="1">
    <location>
        <begin position="710"/>
        <end position="737"/>
    </location>
</feature>
<proteinExistence type="predicted"/>
<organism evidence="2 3">
    <name type="scientific">Cyclobacterium lianum</name>
    <dbReference type="NCBI Taxonomy" id="388280"/>
    <lineage>
        <taxon>Bacteria</taxon>
        <taxon>Pseudomonadati</taxon>
        <taxon>Bacteroidota</taxon>
        <taxon>Cytophagia</taxon>
        <taxon>Cytophagales</taxon>
        <taxon>Cyclobacteriaceae</taxon>
        <taxon>Cyclobacterium</taxon>
    </lineage>
</organism>
<reference evidence="2 3" key="1">
    <citation type="submission" date="2016-11" db="EMBL/GenBank/DDBJ databases">
        <authorList>
            <person name="Jaros S."/>
            <person name="Januszkiewicz K."/>
            <person name="Wedrychowicz H."/>
        </authorList>
    </citation>
    <scope>NUCLEOTIDE SEQUENCE [LARGE SCALE GENOMIC DNA]</scope>
    <source>
        <strain evidence="2 3">CGMCC 1.6102</strain>
    </source>
</reference>
<evidence type="ECO:0000313" key="3">
    <source>
        <dbReference type="Proteomes" id="UP000184513"/>
    </source>
</evidence>
<feature type="coiled-coil region" evidence="1">
    <location>
        <begin position="186"/>
        <end position="231"/>
    </location>
</feature>
<dbReference type="Proteomes" id="UP000184513">
    <property type="component" value="Unassembled WGS sequence"/>
</dbReference>
<evidence type="ECO:0000313" key="2">
    <source>
        <dbReference type="EMBL" id="SHM43779.1"/>
    </source>
</evidence>
<feature type="coiled-coil region" evidence="1">
    <location>
        <begin position="518"/>
        <end position="653"/>
    </location>
</feature>
<dbReference type="PANTHER" id="PTHR32114:SF2">
    <property type="entry name" value="ABC TRANSPORTER ABCH.3"/>
    <property type="match status" value="1"/>
</dbReference>
<dbReference type="RefSeq" id="WP_073091169.1">
    <property type="nucleotide sequence ID" value="NZ_FRCY01000001.1"/>
</dbReference>
<gene>
    <name evidence="2" type="ORF">SAMN04488057_101452</name>
</gene>
<dbReference type="EMBL" id="FRCY01000001">
    <property type="protein sequence ID" value="SHM43779.1"/>
    <property type="molecule type" value="Genomic_DNA"/>
</dbReference>
<feature type="coiled-coil region" evidence="1">
    <location>
        <begin position="382"/>
        <end position="445"/>
    </location>
</feature>
<name>A0A1M7ISW0_9BACT</name>
<keyword evidence="2" id="KW-0540">Nuclease</keyword>
<keyword evidence="2" id="KW-0269">Exonuclease</keyword>
<dbReference type="OrthoDB" id="9795626at2"/>
<dbReference type="GO" id="GO:0006302">
    <property type="term" value="P:double-strand break repair"/>
    <property type="evidence" value="ECO:0007669"/>
    <property type="project" value="InterPro"/>
</dbReference>
<dbReference type="GO" id="GO:0016887">
    <property type="term" value="F:ATP hydrolysis activity"/>
    <property type="evidence" value="ECO:0007669"/>
    <property type="project" value="InterPro"/>
</dbReference>
<dbReference type="Gene3D" id="3.40.50.300">
    <property type="entry name" value="P-loop containing nucleotide triphosphate hydrolases"/>
    <property type="match status" value="2"/>
</dbReference>
<feature type="coiled-coil region" evidence="1">
    <location>
        <begin position="763"/>
        <end position="845"/>
    </location>
</feature>
<protein>
    <submittedName>
        <fullName evidence="2">Exonuclease SbcC</fullName>
    </submittedName>
</protein>